<gene>
    <name evidence="2" type="ORF">SAMD00020551_0526</name>
</gene>
<keyword evidence="3" id="KW-1185">Reference proteome</keyword>
<dbReference type="EMBL" id="BASE01000012">
    <property type="protein sequence ID" value="GAM12393.1"/>
    <property type="molecule type" value="Genomic_DNA"/>
</dbReference>
<evidence type="ECO:0000313" key="3">
    <source>
        <dbReference type="Proteomes" id="UP000031014"/>
    </source>
</evidence>
<feature type="chain" id="PRO_5002041305" description="DUF4367 domain-containing protein" evidence="1">
    <location>
        <begin position="26"/>
        <end position="179"/>
    </location>
</feature>
<accession>A0A0A8WXR4</accession>
<evidence type="ECO:0008006" key="4">
    <source>
        <dbReference type="Google" id="ProtNLM"/>
    </source>
</evidence>
<organism evidence="2 3">
    <name type="scientific">Mesobacillus selenatarsenatis (strain DSM 18680 / JCM 14380 / FERM P-15431 / SF-1)</name>
    <dbReference type="NCBI Taxonomy" id="1321606"/>
    <lineage>
        <taxon>Bacteria</taxon>
        <taxon>Bacillati</taxon>
        <taxon>Bacillota</taxon>
        <taxon>Bacilli</taxon>
        <taxon>Bacillales</taxon>
        <taxon>Bacillaceae</taxon>
        <taxon>Mesobacillus</taxon>
    </lineage>
</organism>
<evidence type="ECO:0000256" key="1">
    <source>
        <dbReference type="SAM" id="SignalP"/>
    </source>
</evidence>
<dbReference type="AlphaFoldDB" id="A0A0A8WXR4"/>
<name>A0A0A8WXR4_MESS1</name>
<dbReference type="OrthoDB" id="2437594at2"/>
<comment type="caution">
    <text evidence="2">The sequence shown here is derived from an EMBL/GenBank/DDBJ whole genome shotgun (WGS) entry which is preliminary data.</text>
</comment>
<sequence length="179" mass="20847">MHKKFFHLFILSIILFWIHSGTANASNDKPRPLEEIYPEIGYKTVEESVKEFEHHFNQDLKLPLRVPPIDFTHHFGRFNDLEGEINDSLEIELISDMSAEHHYKINVRPAKYKIPLKAKNVFKLKNGNDAIYTDVSGFNLLVFERDGWQYILSIDKRVSNRVPTDVFVEIANSFADQGE</sequence>
<proteinExistence type="predicted"/>
<keyword evidence="1" id="KW-0732">Signal</keyword>
<evidence type="ECO:0000313" key="2">
    <source>
        <dbReference type="EMBL" id="GAM12393.1"/>
    </source>
</evidence>
<feature type="signal peptide" evidence="1">
    <location>
        <begin position="1"/>
        <end position="25"/>
    </location>
</feature>
<dbReference type="RefSeq" id="WP_041964343.1">
    <property type="nucleotide sequence ID" value="NZ_BASE01000012.1"/>
</dbReference>
<protein>
    <recommendedName>
        <fullName evidence="4">DUF4367 domain-containing protein</fullName>
    </recommendedName>
</protein>
<reference evidence="2 3" key="1">
    <citation type="submission" date="2013-06" db="EMBL/GenBank/DDBJ databases">
        <title>Whole genome shotgun sequence of Bacillus selenatarsenatis SF-1.</title>
        <authorList>
            <person name="Kuroda M."/>
            <person name="Sei K."/>
            <person name="Yamashita M."/>
            <person name="Ike M."/>
        </authorList>
    </citation>
    <scope>NUCLEOTIDE SEQUENCE [LARGE SCALE GENOMIC DNA]</scope>
    <source>
        <strain evidence="2 3">SF-1</strain>
    </source>
</reference>
<dbReference type="Proteomes" id="UP000031014">
    <property type="component" value="Unassembled WGS sequence"/>
</dbReference>